<feature type="compositionally biased region" description="Polar residues" evidence="1">
    <location>
        <begin position="7"/>
        <end position="20"/>
    </location>
</feature>
<protein>
    <submittedName>
        <fullName evidence="3">Uncharacterized protein</fullName>
    </submittedName>
</protein>
<feature type="compositionally biased region" description="Low complexity" evidence="1">
    <location>
        <begin position="21"/>
        <end position="30"/>
    </location>
</feature>
<feature type="compositionally biased region" description="Basic and acidic residues" evidence="1">
    <location>
        <begin position="32"/>
        <end position="50"/>
    </location>
</feature>
<organism evidence="2 3">
    <name type="scientific">Panagrolaimus davidi</name>
    <dbReference type="NCBI Taxonomy" id="227884"/>
    <lineage>
        <taxon>Eukaryota</taxon>
        <taxon>Metazoa</taxon>
        <taxon>Ecdysozoa</taxon>
        <taxon>Nematoda</taxon>
        <taxon>Chromadorea</taxon>
        <taxon>Rhabditida</taxon>
        <taxon>Tylenchina</taxon>
        <taxon>Panagrolaimomorpha</taxon>
        <taxon>Panagrolaimoidea</taxon>
        <taxon>Panagrolaimidae</taxon>
        <taxon>Panagrolaimus</taxon>
    </lineage>
</organism>
<dbReference type="AlphaFoldDB" id="A0A914QHH4"/>
<accession>A0A914QHH4</accession>
<feature type="region of interest" description="Disordered" evidence="1">
    <location>
        <begin position="242"/>
        <end position="277"/>
    </location>
</feature>
<proteinExistence type="predicted"/>
<reference evidence="3" key="1">
    <citation type="submission" date="2022-11" db="UniProtKB">
        <authorList>
            <consortium name="WormBaseParasite"/>
        </authorList>
    </citation>
    <scope>IDENTIFICATION</scope>
</reference>
<name>A0A914QHH4_9BILA</name>
<keyword evidence="2" id="KW-1185">Reference proteome</keyword>
<evidence type="ECO:0000313" key="2">
    <source>
        <dbReference type="Proteomes" id="UP000887578"/>
    </source>
</evidence>
<sequence length="277" mass="31305">MKKELTEASTFPNETFSSALIQKHPQQSRQQQKRDQIDADEKCSHGHGDESPQSTEEGSAKNKSKELVSFEPKIKKKLEDSEDAVAAATATTMISVNLEEGHVADSMLKELIPQTEFHRKNETISSPKWKDAFELDSSMASLNAVTTEPAIQPKCSFNRVSFSKSHTVYFLPNTKQKLHKKVVRSRHDAWRRYGALMVIHKKGGWSYTMNGKAKHFYKVEKNTPLPPTPVLGPILTEEEFHKRPIITVPSKSKRQREKKESRGDTDTSVSDEDPPSC</sequence>
<dbReference type="Proteomes" id="UP000887578">
    <property type="component" value="Unplaced"/>
</dbReference>
<evidence type="ECO:0000313" key="3">
    <source>
        <dbReference type="WBParaSite" id="PDA_v2.g31362.t1"/>
    </source>
</evidence>
<feature type="compositionally biased region" description="Basic and acidic residues" evidence="1">
    <location>
        <begin position="58"/>
        <end position="67"/>
    </location>
</feature>
<feature type="region of interest" description="Disordered" evidence="1">
    <location>
        <begin position="1"/>
        <end position="67"/>
    </location>
</feature>
<evidence type="ECO:0000256" key="1">
    <source>
        <dbReference type="SAM" id="MobiDB-lite"/>
    </source>
</evidence>
<dbReference type="WBParaSite" id="PDA_v2.g31362.t1">
    <property type="protein sequence ID" value="PDA_v2.g31362.t1"/>
    <property type="gene ID" value="PDA_v2.g31362"/>
</dbReference>